<keyword evidence="1" id="KW-0863">Zinc-finger</keyword>
<feature type="compositionally biased region" description="Polar residues" evidence="2">
    <location>
        <begin position="78"/>
        <end position="89"/>
    </location>
</feature>
<organism evidence="4 5">
    <name type="scientific">Marasmiellus scandens</name>
    <dbReference type="NCBI Taxonomy" id="2682957"/>
    <lineage>
        <taxon>Eukaryota</taxon>
        <taxon>Fungi</taxon>
        <taxon>Dikarya</taxon>
        <taxon>Basidiomycota</taxon>
        <taxon>Agaricomycotina</taxon>
        <taxon>Agaricomycetes</taxon>
        <taxon>Agaricomycetidae</taxon>
        <taxon>Agaricales</taxon>
        <taxon>Marasmiineae</taxon>
        <taxon>Omphalotaceae</taxon>
        <taxon>Marasmiellus</taxon>
    </lineage>
</organism>
<sequence>MDSFHPAKYVLLSKFLLQNKVVEKYLECSIKPSSLPYLLDAVQRAVEKRLCIQLTIEELSEAIECIIRFSGPAVSSTPASGVETGTTLATPPGVVPHMPELKSPRADNIDTDPVSDIATSYTITPRIKEEAFPDLMSDLQEMLGQSVILISFDHTVPVNLSVRATPDFPALQTASESFQHIQNLSMEIVRRACQSRAQETPYSLDRHTQSTQDDFPRVPLWTNKDSKVHLANILHRFITQVAAAQGGLNLRTPWQLMGSSPTGSVLTAYSTPPGFKINKPAALRRSEEMRRALPIASAYMTARTASRPPNGNKVPLSQRGHRRLTLEEDGIEEVSPFTENFNTGHTLTLEEDGLEEIIPLLEQQEDTVTNENESLQTSIETGLYKAGGSYMARKDPSVSKSAIASSDEPLKGSTDMLIRCLICMDKLQAPFITSCCKISYCAACLKRWAEQQQTKDIDCPIRCPRVAGERISLVWNRVLWEIVGPSSASQHREEEALRSRGWKVM</sequence>
<reference evidence="4 5" key="1">
    <citation type="submission" date="2024-01" db="EMBL/GenBank/DDBJ databases">
        <title>A draft genome for the cacao thread blight pathogen Marasmiellus scandens.</title>
        <authorList>
            <person name="Baruah I.K."/>
            <person name="Leung J."/>
            <person name="Bukari Y."/>
            <person name="Amoako-Attah I."/>
            <person name="Meinhardt L.W."/>
            <person name="Bailey B.A."/>
            <person name="Cohen S.P."/>
        </authorList>
    </citation>
    <scope>NUCLEOTIDE SEQUENCE [LARGE SCALE GENOMIC DNA]</scope>
    <source>
        <strain evidence="4 5">GH-19</strain>
    </source>
</reference>
<evidence type="ECO:0000313" key="4">
    <source>
        <dbReference type="EMBL" id="KAK7436566.1"/>
    </source>
</evidence>
<name>A0ABR1IPL7_9AGAR</name>
<dbReference type="CDD" id="cd16449">
    <property type="entry name" value="RING-HC"/>
    <property type="match status" value="1"/>
</dbReference>
<evidence type="ECO:0000256" key="2">
    <source>
        <dbReference type="SAM" id="MobiDB-lite"/>
    </source>
</evidence>
<dbReference type="EMBL" id="JBANRG010000093">
    <property type="protein sequence ID" value="KAK7436566.1"/>
    <property type="molecule type" value="Genomic_DNA"/>
</dbReference>
<evidence type="ECO:0000259" key="3">
    <source>
        <dbReference type="PROSITE" id="PS50089"/>
    </source>
</evidence>
<dbReference type="InterPro" id="IPR001841">
    <property type="entry name" value="Znf_RING"/>
</dbReference>
<dbReference type="PROSITE" id="PS50089">
    <property type="entry name" value="ZF_RING_2"/>
    <property type="match status" value="1"/>
</dbReference>
<keyword evidence="5" id="KW-1185">Reference proteome</keyword>
<keyword evidence="1" id="KW-0862">Zinc</keyword>
<accession>A0ABR1IPL7</accession>
<keyword evidence="1" id="KW-0479">Metal-binding</keyword>
<proteinExistence type="predicted"/>
<dbReference type="Gene3D" id="3.30.40.10">
    <property type="entry name" value="Zinc/RING finger domain, C3HC4 (zinc finger)"/>
    <property type="match status" value="1"/>
</dbReference>
<dbReference type="InterPro" id="IPR013083">
    <property type="entry name" value="Znf_RING/FYVE/PHD"/>
</dbReference>
<evidence type="ECO:0000256" key="1">
    <source>
        <dbReference type="PROSITE-ProRule" id="PRU00175"/>
    </source>
</evidence>
<feature type="domain" description="RING-type" evidence="3">
    <location>
        <begin position="420"/>
        <end position="461"/>
    </location>
</feature>
<feature type="region of interest" description="Disordered" evidence="2">
    <location>
        <begin position="78"/>
        <end position="110"/>
    </location>
</feature>
<comment type="caution">
    <text evidence="4">The sequence shown here is derived from an EMBL/GenBank/DDBJ whole genome shotgun (WGS) entry which is preliminary data.</text>
</comment>
<gene>
    <name evidence="4" type="ORF">VKT23_019120</name>
</gene>
<evidence type="ECO:0000313" key="5">
    <source>
        <dbReference type="Proteomes" id="UP001498398"/>
    </source>
</evidence>
<protein>
    <recommendedName>
        <fullName evidence="3">RING-type domain-containing protein</fullName>
    </recommendedName>
</protein>
<dbReference type="SUPFAM" id="SSF57850">
    <property type="entry name" value="RING/U-box"/>
    <property type="match status" value="1"/>
</dbReference>
<dbReference type="Proteomes" id="UP001498398">
    <property type="component" value="Unassembled WGS sequence"/>
</dbReference>
<feature type="compositionally biased region" description="Basic and acidic residues" evidence="2">
    <location>
        <begin position="99"/>
        <end position="108"/>
    </location>
</feature>